<comment type="caution">
    <text evidence="2">The sequence shown here is derived from an EMBL/GenBank/DDBJ whole genome shotgun (WGS) entry which is preliminary data.</text>
</comment>
<dbReference type="Proteomes" id="UP000321525">
    <property type="component" value="Unassembled WGS sequence"/>
</dbReference>
<sequence length="66" mass="7665">MGYRWTDSLELALDLMEAHPDADPLKLHFPELMQWVIALDNFDDDPKHCGERVLEAIQLAWISEVD</sequence>
<dbReference type="RefSeq" id="WP_146797934.1">
    <property type="nucleotide sequence ID" value="NZ_VOLP01000004.1"/>
</dbReference>
<dbReference type="GO" id="GO:0005829">
    <property type="term" value="C:cytosol"/>
    <property type="evidence" value="ECO:0007669"/>
    <property type="project" value="TreeGrafter"/>
</dbReference>
<accession>A0A5C6QUT5</accession>
<dbReference type="Proteomes" id="UP000321917">
    <property type="component" value="Unassembled WGS sequence"/>
</dbReference>
<protein>
    <submittedName>
        <fullName evidence="2">Fe-S cluster assembly protein IscX</fullName>
    </submittedName>
</protein>
<dbReference type="NCBIfam" id="TIGR03412">
    <property type="entry name" value="iscX_yfhJ"/>
    <property type="match status" value="1"/>
</dbReference>
<dbReference type="PANTHER" id="PTHR37532">
    <property type="entry name" value="PROTEIN ISCX"/>
    <property type="match status" value="1"/>
</dbReference>
<dbReference type="Gene3D" id="1.10.10.600">
    <property type="entry name" value="IscX-like"/>
    <property type="match status" value="1"/>
</dbReference>
<organism evidence="2 4">
    <name type="scientific">Colwellia hornerae</name>
    <dbReference type="NCBI Taxonomy" id="89402"/>
    <lineage>
        <taxon>Bacteria</taxon>
        <taxon>Pseudomonadati</taxon>
        <taxon>Pseudomonadota</taxon>
        <taxon>Gammaproteobacteria</taxon>
        <taxon>Alteromonadales</taxon>
        <taxon>Colwelliaceae</taxon>
        <taxon>Colwellia</taxon>
    </lineage>
</organism>
<dbReference type="EMBL" id="VOLQ01000001">
    <property type="protein sequence ID" value="TWX72371.1"/>
    <property type="molecule type" value="Genomic_DNA"/>
</dbReference>
<dbReference type="InterPro" id="IPR007479">
    <property type="entry name" value="ISC_FeS_clus_asmbl_IscsX"/>
</dbReference>
<dbReference type="EMBL" id="VOLR01000003">
    <property type="protein sequence ID" value="TWX62297.1"/>
    <property type="molecule type" value="Genomic_DNA"/>
</dbReference>
<keyword evidence="3" id="KW-1185">Reference proteome</keyword>
<evidence type="ECO:0000313" key="2">
    <source>
        <dbReference type="EMBL" id="TWX72371.1"/>
    </source>
</evidence>
<dbReference type="GO" id="GO:0016226">
    <property type="term" value="P:iron-sulfur cluster assembly"/>
    <property type="evidence" value="ECO:0007669"/>
    <property type="project" value="UniProtKB-UniRule"/>
</dbReference>
<evidence type="ECO:0000313" key="4">
    <source>
        <dbReference type="Proteomes" id="UP000321917"/>
    </source>
</evidence>
<evidence type="ECO:0000313" key="1">
    <source>
        <dbReference type="EMBL" id="TWX62297.1"/>
    </source>
</evidence>
<evidence type="ECO:0000313" key="3">
    <source>
        <dbReference type="Proteomes" id="UP000321525"/>
    </source>
</evidence>
<dbReference type="SUPFAM" id="SSF140319">
    <property type="entry name" value="IscX-like"/>
    <property type="match status" value="1"/>
</dbReference>
<dbReference type="Pfam" id="PF04384">
    <property type="entry name" value="Fe-S_assembly"/>
    <property type="match status" value="1"/>
</dbReference>
<dbReference type="InterPro" id="IPR036762">
    <property type="entry name" value="IscX-like_sf"/>
</dbReference>
<dbReference type="GO" id="GO:0008198">
    <property type="term" value="F:ferrous iron binding"/>
    <property type="evidence" value="ECO:0007669"/>
    <property type="project" value="TreeGrafter"/>
</dbReference>
<proteinExistence type="predicted"/>
<reference evidence="2 4" key="1">
    <citation type="submission" date="2019-07" db="EMBL/GenBank/DDBJ databases">
        <title>Genomes of sea-ice associated Colwellia species.</title>
        <authorList>
            <person name="Bowman J.P."/>
        </authorList>
    </citation>
    <scope>NUCLEOTIDE SEQUENCE [LARGE SCALE GENOMIC DNA]</scope>
    <source>
        <strain evidence="1 3">ACAM 607</strain>
        <strain evidence="2 4">IC036</strain>
    </source>
</reference>
<name>A0A5C6QUT5_9GAMM</name>
<gene>
    <name evidence="2" type="primary">iscX</name>
    <name evidence="1" type="ORF">ESZ26_02610</name>
    <name evidence="2" type="ORF">ESZ27_00755</name>
</gene>
<dbReference type="PANTHER" id="PTHR37532:SF1">
    <property type="entry name" value="PROTEIN ISCX"/>
    <property type="match status" value="1"/>
</dbReference>
<dbReference type="AlphaFoldDB" id="A0A5C6QUT5"/>
<dbReference type="PIRSF" id="PIRSF039003">
    <property type="entry name" value="IscX"/>
    <property type="match status" value="1"/>
</dbReference>
<dbReference type="OrthoDB" id="9800346at2"/>